<dbReference type="InterPro" id="IPR042527">
    <property type="entry name" value="Atg5_UblA_dom_sf"/>
</dbReference>
<reference evidence="10" key="1">
    <citation type="submission" date="2023-06" db="EMBL/GenBank/DDBJ databases">
        <title>Survivors Of The Sea: Transcriptome response of Skeletonema marinoi to long-term dormancy.</title>
        <authorList>
            <person name="Pinder M.I.M."/>
            <person name="Kourtchenko O."/>
            <person name="Robertson E.K."/>
            <person name="Larsson T."/>
            <person name="Maumus F."/>
            <person name="Osuna-Cruz C.M."/>
            <person name="Vancaester E."/>
            <person name="Stenow R."/>
            <person name="Vandepoele K."/>
            <person name="Ploug H."/>
            <person name="Bruchert V."/>
            <person name="Godhe A."/>
            <person name="Topel M."/>
        </authorList>
    </citation>
    <scope>NUCLEOTIDE SEQUENCE</scope>
    <source>
        <strain evidence="10">R05AC</strain>
    </source>
</reference>
<evidence type="ECO:0000256" key="5">
    <source>
        <dbReference type="RuleBase" id="RU361202"/>
    </source>
</evidence>
<comment type="subcellular location">
    <subcellularLocation>
        <location evidence="5">Preautophagosomal structure membrane</location>
        <topology evidence="5">Peripheral membrane protein</topology>
    </subcellularLocation>
</comment>
<feature type="compositionally biased region" description="Low complexity" evidence="6">
    <location>
        <begin position="131"/>
        <end position="144"/>
    </location>
</feature>
<dbReference type="AlphaFoldDB" id="A0AAD8YFE8"/>
<dbReference type="GO" id="GO:0044233">
    <property type="term" value="C:mitochondria-associated endoplasmic reticulum membrane contact site"/>
    <property type="evidence" value="ECO:0007669"/>
    <property type="project" value="TreeGrafter"/>
</dbReference>
<evidence type="ECO:0000313" key="11">
    <source>
        <dbReference type="Proteomes" id="UP001224775"/>
    </source>
</evidence>
<dbReference type="Gene3D" id="3.10.20.90">
    <property type="entry name" value="Phosphatidylinositol 3-kinase Catalytic Subunit, Chain A, domain 1"/>
    <property type="match status" value="1"/>
</dbReference>
<dbReference type="Gene3D" id="3.10.20.620">
    <property type="match status" value="2"/>
</dbReference>
<dbReference type="InterPro" id="IPR048940">
    <property type="entry name" value="ATG5_HBR"/>
</dbReference>
<dbReference type="Proteomes" id="UP001224775">
    <property type="component" value="Unassembled WGS sequence"/>
</dbReference>
<dbReference type="GO" id="GO:0005776">
    <property type="term" value="C:autophagosome"/>
    <property type="evidence" value="ECO:0007669"/>
    <property type="project" value="TreeGrafter"/>
</dbReference>
<feature type="region of interest" description="Disordered" evidence="6">
    <location>
        <begin position="86"/>
        <end position="169"/>
    </location>
</feature>
<evidence type="ECO:0000313" key="10">
    <source>
        <dbReference type="EMBL" id="KAK1745328.1"/>
    </source>
</evidence>
<comment type="similarity">
    <text evidence="1 5">Belongs to the ATG5 family.</text>
</comment>
<proteinExistence type="inferred from homology"/>
<keyword evidence="11" id="KW-1185">Reference proteome</keyword>
<dbReference type="GO" id="GO:0000422">
    <property type="term" value="P:autophagy of mitochondrion"/>
    <property type="evidence" value="ECO:0007669"/>
    <property type="project" value="TreeGrafter"/>
</dbReference>
<evidence type="ECO:0000256" key="1">
    <source>
        <dbReference type="ARBA" id="ARBA00006910"/>
    </source>
</evidence>
<name>A0AAD8YFE8_9STRA</name>
<evidence type="ECO:0000256" key="4">
    <source>
        <dbReference type="ARBA" id="ARBA00023006"/>
    </source>
</evidence>
<dbReference type="EMBL" id="JATAAI010000006">
    <property type="protein sequence ID" value="KAK1745328.1"/>
    <property type="molecule type" value="Genomic_DNA"/>
</dbReference>
<evidence type="ECO:0000256" key="2">
    <source>
        <dbReference type="ARBA" id="ARBA00022499"/>
    </source>
</evidence>
<comment type="function">
    <text evidence="5">Involved in autophagic vesicle formation.</text>
</comment>
<dbReference type="Gene3D" id="1.10.246.190">
    <property type="entry name" value="Autophagy protein Apg5, helix rich domain"/>
    <property type="match status" value="1"/>
</dbReference>
<comment type="caution">
    <text evidence="10">The sequence shown here is derived from an EMBL/GenBank/DDBJ whole genome shotgun (WGS) entry which is preliminary data.</text>
</comment>
<keyword evidence="2 5" id="KW-1017">Isopeptide bond</keyword>
<dbReference type="InterPro" id="IPR007239">
    <property type="entry name" value="Atg5"/>
</dbReference>
<evidence type="ECO:0000256" key="6">
    <source>
        <dbReference type="SAM" id="MobiDB-lite"/>
    </source>
</evidence>
<comment type="subunit">
    <text evidence="5">Conjugated with ATG12.</text>
</comment>
<sequence length="459" mass="51432">MTTDGENPAVPASITSIQNANWHGRIPIQLSIAPTSLSSPNKPRSIHRMVSRMTYLHLGLFDEIMHLYEYAPSSIMAGITGSGKKQMMVVREEPPDSPPKQEQQGNNESDDANDDNNKEEVAEEQQGENTSQSNQAESSSQNNDKNNDQRIEQSPSSIAPTTSPFPECWFEDEESGLPLRWQLFVGVLYDLMKGRLIANNAGSPCNQFRNLPWKIRIHFTLYPTDQLLPLDITVPQQQQQHETGESMSTAKNNNASQQAQINTLIGRMYRNSLKQALFLQYGSSKVAMSITKNNHENMWDAVAQSNYDAYHQVNADLQVGVMAAPINNKLSLTDDLTDTDEKHNKELPQLVPVRILLNDKPAIQKPTLPQKKNISEYLKQRPTEILQDDAVMYVSPYTTLGDVLVSCLPDLFKVDDDAPGCTAHYSIQGVQPSLTTTIVDLWRSLCHPDHFLYVIVATQ</sequence>
<dbReference type="InterPro" id="IPR048318">
    <property type="entry name" value="ATG5_UblB"/>
</dbReference>
<dbReference type="GO" id="GO:0006995">
    <property type="term" value="P:cellular response to nitrogen starvation"/>
    <property type="evidence" value="ECO:0007669"/>
    <property type="project" value="TreeGrafter"/>
</dbReference>
<dbReference type="GO" id="GO:0034045">
    <property type="term" value="C:phagophore assembly site membrane"/>
    <property type="evidence" value="ECO:0007669"/>
    <property type="project" value="UniProtKB-SubCell"/>
</dbReference>
<evidence type="ECO:0000259" key="8">
    <source>
        <dbReference type="Pfam" id="PF20637"/>
    </source>
</evidence>
<keyword evidence="4 5" id="KW-0072">Autophagy</keyword>
<dbReference type="Pfam" id="PF20638">
    <property type="entry name" value="ATG5_UblA"/>
    <property type="match status" value="2"/>
</dbReference>
<dbReference type="GO" id="GO:0019776">
    <property type="term" value="F:Atg8-family ligase activity"/>
    <property type="evidence" value="ECO:0007669"/>
    <property type="project" value="TreeGrafter"/>
</dbReference>
<dbReference type="GO" id="GO:0061908">
    <property type="term" value="C:phagophore"/>
    <property type="evidence" value="ECO:0007669"/>
    <property type="project" value="TreeGrafter"/>
</dbReference>
<evidence type="ECO:0000259" key="9">
    <source>
        <dbReference type="Pfam" id="PF20638"/>
    </source>
</evidence>
<dbReference type="PANTHER" id="PTHR13040:SF2">
    <property type="entry name" value="AUTOPHAGY PROTEIN 5"/>
    <property type="match status" value="1"/>
</dbReference>
<dbReference type="Pfam" id="PF04106">
    <property type="entry name" value="ATG5_UblB"/>
    <property type="match status" value="1"/>
</dbReference>
<evidence type="ECO:0000259" key="7">
    <source>
        <dbReference type="Pfam" id="PF04106"/>
    </source>
</evidence>
<evidence type="ECO:0000256" key="3">
    <source>
        <dbReference type="ARBA" id="ARBA00022843"/>
    </source>
</evidence>
<dbReference type="PANTHER" id="PTHR13040">
    <property type="entry name" value="AUTOPHAGY PROTEIN 5"/>
    <property type="match status" value="1"/>
</dbReference>
<feature type="compositionally biased region" description="Polar residues" evidence="6">
    <location>
        <begin position="152"/>
        <end position="164"/>
    </location>
</feature>
<dbReference type="InterPro" id="IPR048939">
    <property type="entry name" value="ATG5_UblA"/>
</dbReference>
<feature type="domain" description="Autophagy protein ATG5 UblA" evidence="9">
    <location>
        <begin position="162"/>
        <end position="219"/>
    </location>
</feature>
<feature type="domain" description="Autophagy protein ATG5 alpha-helical bundle region" evidence="8">
    <location>
        <begin position="267"/>
        <end position="317"/>
    </location>
</feature>
<dbReference type="GO" id="GO:0034274">
    <property type="term" value="C:Atg12-Atg5-Atg16 complex"/>
    <property type="evidence" value="ECO:0007669"/>
    <property type="project" value="TreeGrafter"/>
</dbReference>
<protein>
    <recommendedName>
        <fullName evidence="5">Autophagy protein 5</fullName>
    </recommendedName>
</protein>
<dbReference type="Pfam" id="PF20637">
    <property type="entry name" value="ATG5_HBR"/>
    <property type="match status" value="1"/>
</dbReference>
<dbReference type="InterPro" id="IPR042526">
    <property type="entry name" value="Atg5_HR"/>
</dbReference>
<gene>
    <name evidence="10" type="ORF">QTG54_004619</name>
</gene>
<keyword evidence="3 5" id="KW-0832">Ubl conjugation</keyword>
<dbReference type="GO" id="GO:0034727">
    <property type="term" value="P:piecemeal microautophagy of the nucleus"/>
    <property type="evidence" value="ECO:0007669"/>
    <property type="project" value="TreeGrafter"/>
</dbReference>
<feature type="domain" description="Autophagy protein ATG5 UblA" evidence="9">
    <location>
        <begin position="22"/>
        <end position="66"/>
    </location>
</feature>
<feature type="domain" description="Autophagy protein ATG5 UblB" evidence="7">
    <location>
        <begin position="351"/>
        <end position="456"/>
    </location>
</feature>
<accession>A0AAD8YFE8</accession>
<organism evidence="10 11">
    <name type="scientific">Skeletonema marinoi</name>
    <dbReference type="NCBI Taxonomy" id="267567"/>
    <lineage>
        <taxon>Eukaryota</taxon>
        <taxon>Sar</taxon>
        <taxon>Stramenopiles</taxon>
        <taxon>Ochrophyta</taxon>
        <taxon>Bacillariophyta</taxon>
        <taxon>Coscinodiscophyceae</taxon>
        <taxon>Thalassiosirophycidae</taxon>
        <taxon>Thalassiosirales</taxon>
        <taxon>Skeletonemataceae</taxon>
        <taxon>Skeletonema</taxon>
        <taxon>Skeletonema marinoi-dohrnii complex</taxon>
    </lineage>
</organism>
<keyword evidence="5" id="KW-0472">Membrane</keyword>